<evidence type="ECO:0000259" key="1">
    <source>
        <dbReference type="Pfam" id="PF02441"/>
    </source>
</evidence>
<proteinExistence type="predicted"/>
<evidence type="ECO:0000313" key="3">
    <source>
        <dbReference type="Proteomes" id="UP000824504"/>
    </source>
</evidence>
<dbReference type="Pfam" id="PF02441">
    <property type="entry name" value="Flavoprotein"/>
    <property type="match status" value="1"/>
</dbReference>
<gene>
    <name evidence="2" type="ORF">KDB89_01940</name>
</gene>
<evidence type="ECO:0000313" key="2">
    <source>
        <dbReference type="EMBL" id="QXT63271.1"/>
    </source>
</evidence>
<feature type="domain" description="Flavoprotein" evidence="1">
    <location>
        <begin position="31"/>
        <end position="136"/>
    </location>
</feature>
<organism evidence="2 3">
    <name type="scientific">Tessaracoccus palaemonis</name>
    <dbReference type="NCBI Taxonomy" id="2829499"/>
    <lineage>
        <taxon>Bacteria</taxon>
        <taxon>Bacillati</taxon>
        <taxon>Actinomycetota</taxon>
        <taxon>Actinomycetes</taxon>
        <taxon>Propionibacteriales</taxon>
        <taxon>Propionibacteriaceae</taxon>
        <taxon>Tessaracoccus</taxon>
    </lineage>
</organism>
<dbReference type="EMBL" id="CP079216">
    <property type="protein sequence ID" value="QXT63271.1"/>
    <property type="molecule type" value="Genomic_DNA"/>
</dbReference>
<dbReference type="InterPro" id="IPR003382">
    <property type="entry name" value="Flavoprotein"/>
</dbReference>
<dbReference type="RefSeq" id="WP_219083004.1">
    <property type="nucleotide sequence ID" value="NZ_CP079216.1"/>
</dbReference>
<dbReference type="Proteomes" id="UP000824504">
    <property type="component" value="Chromosome"/>
</dbReference>
<sequence length="263" mass="27982">MTEQELRSLIRQVVVEVLADGAPARPEPRNALVLFTGALLGFEASLESLRRLKATGLVNLDWTQTHSASKILDQQAIESIGMCPAEKSLVMGHDMLIIPTATVNMVAKVAHGIGDCLASNVMAEFIMFDKPVVLSVNACGDTPDKRGWFPDLPAGYSRMLQGNLEALASFGVTLASSETLDEAVGSLSLSKGPEPAEGKAVSTGSTRFDKLNDPVVCAERLIHDGIVKTVAPRTTLRVGAGALITALARETAAARNIIIEREH</sequence>
<protein>
    <submittedName>
        <fullName evidence="2">Flavoprotein domain protein</fullName>
    </submittedName>
</protein>
<keyword evidence="3" id="KW-1185">Reference proteome</keyword>
<reference evidence="2 3" key="1">
    <citation type="submission" date="2021-07" db="EMBL/GenBank/DDBJ databases">
        <title>complete genome sequencing of Tessaracoccus sp.J1M15.</title>
        <authorList>
            <person name="Bae J.-W."/>
            <person name="Kim D.-y."/>
        </authorList>
    </citation>
    <scope>NUCLEOTIDE SEQUENCE [LARGE SCALE GENOMIC DNA]</scope>
    <source>
        <strain evidence="2 3">J1M15</strain>
    </source>
</reference>
<name>A0ABX8SIR4_9ACTN</name>
<accession>A0ABX8SIR4</accession>